<evidence type="ECO:0000256" key="1">
    <source>
        <dbReference type="SAM" id="MobiDB-lite"/>
    </source>
</evidence>
<dbReference type="Proteomes" id="UP001214043">
    <property type="component" value="Chromosome"/>
</dbReference>
<name>A0AAF0CEN7_9PROT</name>
<feature type="region of interest" description="Disordered" evidence="1">
    <location>
        <begin position="401"/>
        <end position="440"/>
    </location>
</feature>
<dbReference type="Pfam" id="PF04860">
    <property type="entry name" value="Phage_portal"/>
    <property type="match status" value="1"/>
</dbReference>
<gene>
    <name evidence="2" type="ORF">PUV54_00135</name>
</gene>
<dbReference type="KEGG" id="hfl:PUV54_00135"/>
<accession>A0AAF0CEN7</accession>
<feature type="compositionally biased region" description="Acidic residues" evidence="1">
    <location>
        <begin position="418"/>
        <end position="440"/>
    </location>
</feature>
<evidence type="ECO:0000313" key="2">
    <source>
        <dbReference type="EMBL" id="WDI31601.1"/>
    </source>
</evidence>
<dbReference type="AlphaFoldDB" id="A0AAF0CEN7"/>
<dbReference type="NCBIfam" id="TIGR01537">
    <property type="entry name" value="portal_HK97"/>
    <property type="match status" value="1"/>
</dbReference>
<organism evidence="2 3">
    <name type="scientific">Hyphococcus flavus</name>
    <dbReference type="NCBI Taxonomy" id="1866326"/>
    <lineage>
        <taxon>Bacteria</taxon>
        <taxon>Pseudomonadati</taxon>
        <taxon>Pseudomonadota</taxon>
        <taxon>Alphaproteobacteria</taxon>
        <taxon>Parvularculales</taxon>
        <taxon>Parvularculaceae</taxon>
        <taxon>Hyphococcus</taxon>
    </lineage>
</organism>
<evidence type="ECO:0000313" key="3">
    <source>
        <dbReference type="Proteomes" id="UP001214043"/>
    </source>
</evidence>
<dbReference type="EMBL" id="CP118166">
    <property type="protein sequence ID" value="WDI31601.1"/>
    <property type="molecule type" value="Genomic_DNA"/>
</dbReference>
<protein>
    <submittedName>
        <fullName evidence="2">Phage portal protein</fullName>
    </submittedName>
</protein>
<reference evidence="2" key="1">
    <citation type="submission" date="2023-02" db="EMBL/GenBank/DDBJ databases">
        <title>Genome sequence of Hyphococcus flavus.</title>
        <authorList>
            <person name="Rong J.-C."/>
            <person name="Zhao Q."/>
            <person name="Yi M."/>
            <person name="Wu J.-Y."/>
        </authorList>
    </citation>
    <scope>NUCLEOTIDE SEQUENCE</scope>
    <source>
        <strain evidence="2">MCCC 1K03223</strain>
    </source>
</reference>
<dbReference type="RefSeq" id="WP_274493488.1">
    <property type="nucleotide sequence ID" value="NZ_CP118166.1"/>
</dbReference>
<dbReference type="InterPro" id="IPR006944">
    <property type="entry name" value="Phage/GTA_portal"/>
</dbReference>
<dbReference type="InterPro" id="IPR006427">
    <property type="entry name" value="Portal_HK97"/>
</dbReference>
<keyword evidence="3" id="KW-1185">Reference proteome</keyword>
<sequence>MKIGPLEIRARSVAETRSIENPATPLTTNEILKTIMDAYTTPAGENVTVEKAMRNPAFAAGCNFYAQTIAKLPLDLMQRDNDGNTRKPRSPLHKLVHDQINDDWSSYDWREYGVNCLMKRRRWLTYIERDANDRPINLYPMDPTKVEVKLKGFAKEYRYKIDDNRTRVYQARDVLDIYWHLQEDMISTVTPYDILRNTIGLAIAVENYGAGYFKNGGMPPMALFGDFDTGKAVTRASEDVERAMKQAQEKGRNVLPLPNNHKLEKLAFEPEKGQMIDVQRFIIEQMARGFNLPPVFLQDLTHGTFSNTEQQDLHLVKHSLSGLIRKIEAEINLKFFKRGDNKRFIEFNMDGLLRGDLKNRMEAYAKAIQNSISTPAEIRRRENMPFIEGSDRLFIQGATVPLDQAGAQNAPGTPPAANDDEPADDDGGEGDDSAGDNADE</sequence>
<proteinExistence type="predicted"/>